<dbReference type="EMBL" id="JBBPBN010000003">
    <property type="protein sequence ID" value="KAK9043933.1"/>
    <property type="molecule type" value="Genomic_DNA"/>
</dbReference>
<reference evidence="2 3" key="1">
    <citation type="journal article" date="2024" name="G3 (Bethesda)">
        <title>Genome assembly of Hibiscus sabdariffa L. provides insights into metabolisms of medicinal natural products.</title>
        <authorList>
            <person name="Kim T."/>
        </authorList>
    </citation>
    <scope>NUCLEOTIDE SEQUENCE [LARGE SCALE GENOMIC DNA]</scope>
    <source>
        <strain evidence="2">TK-2024</strain>
        <tissue evidence="2">Old leaves</tissue>
    </source>
</reference>
<organism evidence="2 3">
    <name type="scientific">Hibiscus sabdariffa</name>
    <name type="common">roselle</name>
    <dbReference type="NCBI Taxonomy" id="183260"/>
    <lineage>
        <taxon>Eukaryota</taxon>
        <taxon>Viridiplantae</taxon>
        <taxon>Streptophyta</taxon>
        <taxon>Embryophyta</taxon>
        <taxon>Tracheophyta</taxon>
        <taxon>Spermatophyta</taxon>
        <taxon>Magnoliopsida</taxon>
        <taxon>eudicotyledons</taxon>
        <taxon>Gunneridae</taxon>
        <taxon>Pentapetalae</taxon>
        <taxon>rosids</taxon>
        <taxon>malvids</taxon>
        <taxon>Malvales</taxon>
        <taxon>Malvaceae</taxon>
        <taxon>Malvoideae</taxon>
        <taxon>Hibiscus</taxon>
    </lineage>
</organism>
<feature type="compositionally biased region" description="Acidic residues" evidence="1">
    <location>
        <begin position="1"/>
        <end position="10"/>
    </location>
</feature>
<feature type="compositionally biased region" description="Polar residues" evidence="1">
    <location>
        <begin position="79"/>
        <end position="100"/>
    </location>
</feature>
<feature type="region of interest" description="Disordered" evidence="1">
    <location>
        <begin position="131"/>
        <end position="187"/>
    </location>
</feature>
<proteinExistence type="predicted"/>
<evidence type="ECO:0000313" key="3">
    <source>
        <dbReference type="Proteomes" id="UP001396334"/>
    </source>
</evidence>
<feature type="compositionally biased region" description="Basic and acidic residues" evidence="1">
    <location>
        <begin position="67"/>
        <end position="77"/>
    </location>
</feature>
<gene>
    <name evidence="2" type="ORF">V6N11_072256</name>
</gene>
<feature type="region of interest" description="Disordered" evidence="1">
    <location>
        <begin position="1"/>
        <end position="24"/>
    </location>
</feature>
<dbReference type="Proteomes" id="UP001396334">
    <property type="component" value="Unassembled WGS sequence"/>
</dbReference>
<sequence length="187" mass="20964">MVARSEEDESSSSSSEAIKSWESKSRNCEHNDGIFLEDVNSLDRAAVDMGKNNTFIPITVNLDNSDEEKSLEGEKSFGGHQTTTRALDISNSVGPDSSRPSWADMARKSITNNTELETPNPILDRIREDVESMSLGRQDSLFKEMNEGKTELKSPNEEHGHNKEDEGEIHSEEISETEEREENFESP</sequence>
<name>A0ABR2U2J5_9ROSI</name>
<evidence type="ECO:0000256" key="1">
    <source>
        <dbReference type="SAM" id="MobiDB-lite"/>
    </source>
</evidence>
<feature type="compositionally biased region" description="Acidic residues" evidence="1">
    <location>
        <begin position="174"/>
        <end position="187"/>
    </location>
</feature>
<evidence type="ECO:0000313" key="2">
    <source>
        <dbReference type="EMBL" id="KAK9043933.1"/>
    </source>
</evidence>
<protein>
    <submittedName>
        <fullName evidence="2">Uncharacterized protein</fullName>
    </submittedName>
</protein>
<keyword evidence="3" id="KW-1185">Reference proteome</keyword>
<feature type="region of interest" description="Disordered" evidence="1">
    <location>
        <begin position="63"/>
        <end position="103"/>
    </location>
</feature>
<comment type="caution">
    <text evidence="2">The sequence shown here is derived from an EMBL/GenBank/DDBJ whole genome shotgun (WGS) entry which is preliminary data.</text>
</comment>
<feature type="compositionally biased region" description="Basic and acidic residues" evidence="1">
    <location>
        <begin position="140"/>
        <end position="173"/>
    </location>
</feature>
<accession>A0ABR2U2J5</accession>